<dbReference type="GO" id="GO:0000155">
    <property type="term" value="F:phosphorelay sensor kinase activity"/>
    <property type="evidence" value="ECO:0007669"/>
    <property type="project" value="InterPro"/>
</dbReference>
<dbReference type="InterPro" id="IPR003594">
    <property type="entry name" value="HATPase_dom"/>
</dbReference>
<feature type="domain" description="Histidine kinase" evidence="7">
    <location>
        <begin position="923"/>
        <end position="1138"/>
    </location>
</feature>
<dbReference type="SUPFAM" id="SSF55781">
    <property type="entry name" value="GAF domain-like"/>
    <property type="match status" value="2"/>
</dbReference>
<evidence type="ECO:0000313" key="10">
    <source>
        <dbReference type="EMBL" id="BAH37652.1"/>
    </source>
</evidence>
<dbReference type="eggNOG" id="COG0745">
    <property type="taxonomic scope" value="Bacteria"/>
</dbReference>
<dbReference type="Pfam" id="PF02518">
    <property type="entry name" value="HATPase_c"/>
    <property type="match status" value="1"/>
</dbReference>
<dbReference type="Gene3D" id="3.30.450.20">
    <property type="entry name" value="PAS domain"/>
    <property type="match status" value="3"/>
</dbReference>
<dbReference type="PRINTS" id="PR00344">
    <property type="entry name" value="BCTRLSENSOR"/>
</dbReference>
<name>C1A5Z2_GEMAT</name>
<dbReference type="Pfam" id="PF13185">
    <property type="entry name" value="GAF_2"/>
    <property type="match status" value="2"/>
</dbReference>
<dbReference type="Pfam" id="PF08448">
    <property type="entry name" value="PAS_4"/>
    <property type="match status" value="2"/>
</dbReference>
<dbReference type="EC" id="2.7.13.3" evidence="2"/>
<keyword evidence="3 6" id="KW-0597">Phosphoprotein</keyword>
<dbReference type="Proteomes" id="UP000002209">
    <property type="component" value="Chromosome"/>
</dbReference>
<dbReference type="InterPro" id="IPR035965">
    <property type="entry name" value="PAS-like_dom_sf"/>
</dbReference>
<dbReference type="Gene3D" id="3.30.450.40">
    <property type="match status" value="2"/>
</dbReference>
<dbReference type="HOGENOM" id="CLU_260413_0_0_0"/>
<comment type="catalytic activity">
    <reaction evidence="1">
        <text>ATP + protein L-histidine = ADP + protein N-phospho-L-histidine.</text>
        <dbReference type="EC" id="2.7.13.3"/>
    </reaction>
</comment>
<dbReference type="InterPro" id="IPR001789">
    <property type="entry name" value="Sig_transdc_resp-reg_receiver"/>
</dbReference>
<dbReference type="SMART" id="SM00387">
    <property type="entry name" value="HATPase_c"/>
    <property type="match status" value="1"/>
</dbReference>
<keyword evidence="11" id="KW-1185">Reference proteome</keyword>
<dbReference type="Pfam" id="PF00512">
    <property type="entry name" value="HisKA"/>
    <property type="match status" value="1"/>
</dbReference>
<keyword evidence="5" id="KW-0418">Kinase</keyword>
<dbReference type="SMART" id="SM00086">
    <property type="entry name" value="PAC"/>
    <property type="match status" value="2"/>
</dbReference>
<dbReference type="SUPFAM" id="SSF55874">
    <property type="entry name" value="ATPase domain of HSP90 chaperone/DNA topoisomerase II/histidine kinase"/>
    <property type="match status" value="1"/>
</dbReference>
<evidence type="ECO:0000259" key="7">
    <source>
        <dbReference type="PROSITE" id="PS50109"/>
    </source>
</evidence>
<dbReference type="NCBIfam" id="TIGR00229">
    <property type="entry name" value="sensory_box"/>
    <property type="match status" value="2"/>
</dbReference>
<dbReference type="Gene3D" id="3.30.565.10">
    <property type="entry name" value="Histidine kinase-like ATPase, C-terminal domain"/>
    <property type="match status" value="1"/>
</dbReference>
<dbReference type="SUPFAM" id="SSF55785">
    <property type="entry name" value="PYP-like sensor domain (PAS domain)"/>
    <property type="match status" value="3"/>
</dbReference>
<dbReference type="SUPFAM" id="SSF47384">
    <property type="entry name" value="Homodimeric domain of signal transducing histidine kinase"/>
    <property type="match status" value="1"/>
</dbReference>
<dbReference type="PROSITE" id="PS50112">
    <property type="entry name" value="PAS"/>
    <property type="match status" value="2"/>
</dbReference>
<dbReference type="EMBL" id="AP009153">
    <property type="protein sequence ID" value="BAH37652.1"/>
    <property type="molecule type" value="Genomic_DNA"/>
</dbReference>
<evidence type="ECO:0000256" key="1">
    <source>
        <dbReference type="ARBA" id="ARBA00000085"/>
    </source>
</evidence>
<dbReference type="CDD" id="cd00156">
    <property type="entry name" value="REC"/>
    <property type="match status" value="1"/>
</dbReference>
<dbReference type="InterPro" id="IPR004358">
    <property type="entry name" value="Sig_transdc_His_kin-like_C"/>
</dbReference>
<organism evidence="10 11">
    <name type="scientific">Gemmatimonas aurantiaca (strain DSM 14586 / JCM 11422 / NBRC 100505 / T-27)</name>
    <dbReference type="NCBI Taxonomy" id="379066"/>
    <lineage>
        <taxon>Bacteria</taxon>
        <taxon>Pseudomonadati</taxon>
        <taxon>Gemmatimonadota</taxon>
        <taxon>Gemmatimonadia</taxon>
        <taxon>Gemmatimonadales</taxon>
        <taxon>Gemmatimonadaceae</taxon>
        <taxon>Gemmatimonas</taxon>
    </lineage>
</organism>
<dbReference type="Pfam" id="PF00072">
    <property type="entry name" value="Response_reg"/>
    <property type="match status" value="1"/>
</dbReference>
<evidence type="ECO:0000259" key="8">
    <source>
        <dbReference type="PROSITE" id="PS50110"/>
    </source>
</evidence>
<dbReference type="Gene3D" id="3.40.50.2300">
    <property type="match status" value="1"/>
</dbReference>
<dbReference type="CDD" id="cd00082">
    <property type="entry name" value="HisKA"/>
    <property type="match status" value="1"/>
</dbReference>
<evidence type="ECO:0000256" key="4">
    <source>
        <dbReference type="ARBA" id="ARBA00022679"/>
    </source>
</evidence>
<sequence length="1314" mass="142203">MPWGLRCIPRVSSLVIPYPMHSSAAAARSTTLSTTEVLVAIDGAESTDARLQVAADALHGQFGFDRVIISLRDASLNPISGGVAGGPESATGISLPQTPLPGAVWRRRLPHLDRFRVGDLYFLDGSDGWVSREFFGSEPTADRQDAQWLATDLIVGVLRGARQEILGFVKLAGARDGQRPDAARLREIETVVRHLSARVAFDALQALAEQRHERLQLLQEAGTSLTRSLDEQEIMRELARQAQRAVRCDGVVVLVPDLHNDILTTSLRIVRGAERPRGVMRLGEGLVAEVARTGRPVRVGDRDADRAREKAGLVPPLSLHDVIGESDAATSVVAVPMRVGIRLIGVLAVHSTNADLYTAEDEEVLATMASQAATALANARRYAESERERRTTEALADVARAVGESLRLGEVLRLILRHSVSLLGVEGACIALRTGDYLHIVAAAGTADVLSGVHLPISSSLLGRCVQGNELVVLNEMSNETPITRTVQQLARIQRVVMAPLGTGRGTIGAITVMNRERPFDQDDAKVLQRLADQVAVAIDNARLFEEVEKATREWKLAFDSTASGIVVLEESLTVSRCNSRAAELCGTTIPGLLGRRFRDVLLSSTDGPEATTIDASIARAMRDGAAVRETIRDHARGRLLSVLISAHPSGGCVITFDDVTDTARLAEQHRNVLETVSDAIVITDLNGQVTFANPAAKTLFQRRDLSAVPASDMIAPDWLATVTANEVAVRQGERVRYECEVLRADGSRRVVQVSSTPLVELGVIRGTVACLRDITEQRADALAREHSEVLYSRLVDSASDAIFTVDLEGRFTSVNQCLLDEAGLRRDQVIGTHFSTMVDAVDHPQAMQAMRATLSGQRLRLHIRCLSFTGPRMTMVTSAPIHASGQVVGALAIVRDVTNDEIQREAQLQQARLAAVGQSLGRVANELNNPLASLLAVAELHVTSTQLVEDDRRAMQQMVEEARRASRIVNQLLDTTGEAPQIGGRRSALDLTTVLRRALDLFSHSFKAQHIGVSTMLEADLPAVHGDPLQLQQVVSNLLTNAEQALSENSGDRVLELEARADGETVLLTVRDNGPGILPQHLRRVVEPMFTTRSARGQRGLGLTIAHAIVRDHGGQLDIVSRFGEGVTAVVRLPVAGAPALADRRLTPRSSEAVSAITEALATPRMSHSTPITMPPPAPLAPAIATETGVSYTILLLEDEATLRSAISRFLRTLGYEVDVAEDGRTALDALHARSYDLILLDLRMQGITGEDVYETMIDAYPDQAARVVFMTGDMHSDHAARFVRQTGRPVLAKPFTLTELDARLRQILGDAP</sequence>
<dbReference type="SMART" id="SM00388">
    <property type="entry name" value="HisKA"/>
    <property type="match status" value="1"/>
</dbReference>
<evidence type="ECO:0000256" key="3">
    <source>
        <dbReference type="ARBA" id="ARBA00022553"/>
    </source>
</evidence>
<reference evidence="11" key="1">
    <citation type="submission" date="2006-03" db="EMBL/GenBank/DDBJ databases">
        <title>Complete genome sequence of Gemmatimonas aurantiaca T-27 that represents a novel phylum Gemmatimonadetes.</title>
        <authorList>
            <person name="Takasaki K."/>
            <person name="Ichikawa N."/>
            <person name="Miura H."/>
            <person name="Matsushita S."/>
            <person name="Watanabe Y."/>
            <person name="Oguchi A."/>
            <person name="Ankai A."/>
            <person name="Yashiro I."/>
            <person name="Takahashi M."/>
            <person name="Terui Y."/>
            <person name="Fukui S."/>
            <person name="Yokoyama H."/>
            <person name="Tanikawa S."/>
            <person name="Hanada S."/>
            <person name="Kamagata Y."/>
            <person name="Fujita N."/>
        </authorList>
    </citation>
    <scope>NUCLEOTIDE SEQUENCE [LARGE SCALE GENOMIC DNA]</scope>
    <source>
        <strain evidence="11">T-27 / DSM 14586 / JCM 11422 / NBRC 100505</strain>
    </source>
</reference>
<accession>C1A5Z2</accession>
<dbReference type="InterPro" id="IPR036097">
    <property type="entry name" value="HisK_dim/P_sf"/>
</dbReference>
<keyword evidence="4" id="KW-0808">Transferase</keyword>
<evidence type="ECO:0000259" key="9">
    <source>
        <dbReference type="PROSITE" id="PS50112"/>
    </source>
</evidence>
<dbReference type="SUPFAM" id="SSF52172">
    <property type="entry name" value="CheY-like"/>
    <property type="match status" value="1"/>
</dbReference>
<dbReference type="CDD" id="cd00130">
    <property type="entry name" value="PAS"/>
    <property type="match status" value="2"/>
</dbReference>
<dbReference type="SMART" id="SM00091">
    <property type="entry name" value="PAS"/>
    <property type="match status" value="3"/>
</dbReference>
<evidence type="ECO:0000313" key="11">
    <source>
        <dbReference type="Proteomes" id="UP000002209"/>
    </source>
</evidence>
<gene>
    <name evidence="10" type="ordered locus">GAU_0610</name>
</gene>
<dbReference type="Pfam" id="PF12860">
    <property type="entry name" value="PAS_7"/>
    <property type="match status" value="1"/>
</dbReference>
<protein>
    <recommendedName>
        <fullName evidence="2">histidine kinase</fullName>
        <ecNumber evidence="2">2.7.13.3</ecNumber>
    </recommendedName>
</protein>
<evidence type="ECO:0000256" key="2">
    <source>
        <dbReference type="ARBA" id="ARBA00012438"/>
    </source>
</evidence>
<dbReference type="Gene3D" id="1.10.287.130">
    <property type="match status" value="1"/>
</dbReference>
<dbReference type="InterPro" id="IPR000014">
    <property type="entry name" value="PAS"/>
</dbReference>
<feature type="domain" description="Response regulatory" evidence="8">
    <location>
        <begin position="1194"/>
        <end position="1310"/>
    </location>
</feature>
<dbReference type="InterPro" id="IPR001610">
    <property type="entry name" value="PAC"/>
</dbReference>
<dbReference type="InterPro" id="IPR011006">
    <property type="entry name" value="CheY-like_superfamily"/>
</dbReference>
<dbReference type="PROSITE" id="PS50110">
    <property type="entry name" value="RESPONSE_REGULATORY"/>
    <property type="match status" value="1"/>
</dbReference>
<dbReference type="PANTHER" id="PTHR43547">
    <property type="entry name" value="TWO-COMPONENT HISTIDINE KINASE"/>
    <property type="match status" value="1"/>
</dbReference>
<dbReference type="KEGG" id="gau:GAU_0610"/>
<dbReference type="InterPro" id="IPR005467">
    <property type="entry name" value="His_kinase_dom"/>
</dbReference>
<feature type="domain" description="PAS" evidence="9">
    <location>
        <begin position="788"/>
        <end position="858"/>
    </location>
</feature>
<dbReference type="CDD" id="cd00075">
    <property type="entry name" value="HATPase"/>
    <property type="match status" value="1"/>
</dbReference>
<dbReference type="PANTHER" id="PTHR43547:SF2">
    <property type="entry name" value="HYBRID SIGNAL TRANSDUCTION HISTIDINE KINASE C"/>
    <property type="match status" value="1"/>
</dbReference>
<dbReference type="InterPro" id="IPR029016">
    <property type="entry name" value="GAF-like_dom_sf"/>
</dbReference>
<dbReference type="InterPro" id="IPR003661">
    <property type="entry name" value="HisK_dim/P_dom"/>
</dbReference>
<dbReference type="PROSITE" id="PS50109">
    <property type="entry name" value="HIS_KIN"/>
    <property type="match status" value="1"/>
</dbReference>
<dbReference type="InterPro" id="IPR036890">
    <property type="entry name" value="HATPase_C_sf"/>
</dbReference>
<dbReference type="eggNOG" id="COG4191">
    <property type="taxonomic scope" value="Bacteria"/>
</dbReference>
<dbReference type="SMART" id="SM00448">
    <property type="entry name" value="REC"/>
    <property type="match status" value="1"/>
</dbReference>
<feature type="domain" description="PAS" evidence="9">
    <location>
        <begin position="666"/>
        <end position="701"/>
    </location>
</feature>
<dbReference type="InterPro" id="IPR003018">
    <property type="entry name" value="GAF"/>
</dbReference>
<dbReference type="eggNOG" id="COG2203">
    <property type="taxonomic scope" value="Bacteria"/>
</dbReference>
<evidence type="ECO:0000256" key="5">
    <source>
        <dbReference type="ARBA" id="ARBA00022777"/>
    </source>
</evidence>
<dbReference type="SMART" id="SM00065">
    <property type="entry name" value="GAF"/>
    <property type="match status" value="2"/>
</dbReference>
<dbReference type="InterPro" id="IPR013656">
    <property type="entry name" value="PAS_4"/>
</dbReference>
<dbReference type="STRING" id="379066.GAU_0610"/>
<proteinExistence type="predicted"/>
<evidence type="ECO:0000256" key="6">
    <source>
        <dbReference type="PROSITE-ProRule" id="PRU00169"/>
    </source>
</evidence>
<feature type="modified residue" description="4-aspartylphosphate" evidence="6">
    <location>
        <position position="1243"/>
    </location>
</feature>